<sequence>MDKLEELFKLCEKENIKIEYVTFSSSVLGLYVKDIDTYPVILLDKSLLSNRLKSMEVLSEEVGHFYTTTGNHAIRLLHYSNRLCLNSVEIKACRWACNFLIDDDDLVKCALCSTDLYELSEMLDVPHVMLLHKIKFLSLEKDFITSKCGHTLYIENGSRLYFN</sequence>
<name>A0A1G9IS60_9FIRM</name>
<accession>A0A1G9IS60</accession>
<evidence type="ECO:0008006" key="3">
    <source>
        <dbReference type="Google" id="ProtNLM"/>
    </source>
</evidence>
<dbReference type="EMBL" id="FNGW01000001">
    <property type="protein sequence ID" value="SDL28007.1"/>
    <property type="molecule type" value="Genomic_DNA"/>
</dbReference>
<organism evidence="1 2">
    <name type="scientific">Romboutsia lituseburensis DSM 797</name>
    <dbReference type="NCBI Taxonomy" id="1121325"/>
    <lineage>
        <taxon>Bacteria</taxon>
        <taxon>Bacillati</taxon>
        <taxon>Bacillota</taxon>
        <taxon>Clostridia</taxon>
        <taxon>Peptostreptococcales</taxon>
        <taxon>Peptostreptococcaceae</taxon>
        <taxon>Romboutsia</taxon>
    </lineage>
</organism>
<dbReference type="RefSeq" id="WP_092722266.1">
    <property type="nucleotide sequence ID" value="NZ_FNGW01000001.1"/>
</dbReference>
<protein>
    <recommendedName>
        <fullName evidence="3">IrrE N-terminal-like domain-containing protein</fullName>
    </recommendedName>
</protein>
<dbReference type="AlphaFoldDB" id="A0A1G9IS60"/>
<reference evidence="1 2" key="1">
    <citation type="submission" date="2016-10" db="EMBL/GenBank/DDBJ databases">
        <authorList>
            <person name="de Groot N.N."/>
        </authorList>
    </citation>
    <scope>NUCLEOTIDE SEQUENCE [LARGE SCALE GENOMIC DNA]</scope>
    <source>
        <strain evidence="1 2">DSM 797</strain>
    </source>
</reference>
<dbReference type="STRING" id="1121325.SAMN04515677_101362"/>
<proteinExistence type="predicted"/>
<dbReference type="Proteomes" id="UP000199068">
    <property type="component" value="Unassembled WGS sequence"/>
</dbReference>
<evidence type="ECO:0000313" key="1">
    <source>
        <dbReference type="EMBL" id="SDL28007.1"/>
    </source>
</evidence>
<gene>
    <name evidence="1" type="ORF">SAMN04515677_101362</name>
</gene>
<keyword evidence="2" id="KW-1185">Reference proteome</keyword>
<evidence type="ECO:0000313" key="2">
    <source>
        <dbReference type="Proteomes" id="UP000199068"/>
    </source>
</evidence>